<evidence type="ECO:0000313" key="3">
    <source>
        <dbReference type="EMBL" id="MBB6072313.1"/>
    </source>
</evidence>
<dbReference type="AlphaFoldDB" id="A0A841H2U4"/>
<gene>
    <name evidence="3" type="ORF">HNQ61_003975</name>
</gene>
<reference evidence="3 4" key="1">
    <citation type="submission" date="2020-08" db="EMBL/GenBank/DDBJ databases">
        <title>Genomic Encyclopedia of Type Strains, Phase IV (KMG-IV): sequencing the most valuable type-strain genomes for metagenomic binning, comparative biology and taxonomic classification.</title>
        <authorList>
            <person name="Goeker M."/>
        </authorList>
    </citation>
    <scope>NUCLEOTIDE SEQUENCE [LARGE SCALE GENOMIC DNA]</scope>
    <source>
        <strain evidence="3 4">DSM 29007</strain>
    </source>
</reference>
<dbReference type="RefSeq" id="WP_170036477.1">
    <property type="nucleotide sequence ID" value="NZ_JABDTL010000002.1"/>
</dbReference>
<evidence type="ECO:0008006" key="5">
    <source>
        <dbReference type="Google" id="ProtNLM"/>
    </source>
</evidence>
<dbReference type="Proteomes" id="UP000582837">
    <property type="component" value="Unassembled WGS sequence"/>
</dbReference>
<accession>A0A841H2U4</accession>
<comment type="caution">
    <text evidence="3">The sequence shown here is derived from an EMBL/GenBank/DDBJ whole genome shotgun (WGS) entry which is preliminary data.</text>
</comment>
<evidence type="ECO:0000256" key="2">
    <source>
        <dbReference type="SAM" id="Phobius"/>
    </source>
</evidence>
<evidence type="ECO:0000256" key="1">
    <source>
        <dbReference type="SAM" id="MobiDB-lite"/>
    </source>
</evidence>
<evidence type="ECO:0000313" key="4">
    <source>
        <dbReference type="Proteomes" id="UP000582837"/>
    </source>
</evidence>
<sequence>MYEDLFRTVQEATEGAYDVLGELGHDQERIAFLARDLDTGLLTVLALAFQGDEIEVIPRLGPGVPVVGSLCMGCGSPKEGWEDRCANCETRGYGTGSITPEGGADALLRTVSSAAAGTYDVLGALERTGGAPLYFAREAGSGRLVGLALQQDPGERDGFSLVLAWEGPLASAAPAADYAAPADYGYEPEPAYDEGWPAPAPDEITDPMLGLSRADADAAASPAPAPRRRHGLLTVAGIGVAVFGGLALFALLGSGADEPAAPEPTTVAAVPAPVPADTPLAVPAVQPDTPAAAPVRTEEPRERPKREESTRKAVVILDGSLPGGWSRSVNGGAPSSNPTVQLTPRRTATIVVDAPGYCTETRTFQLGPGAEQRWVLAMRERPLVGEC</sequence>
<feature type="compositionally biased region" description="Low complexity" evidence="1">
    <location>
        <begin position="281"/>
        <end position="295"/>
    </location>
</feature>
<feature type="compositionally biased region" description="Basic and acidic residues" evidence="1">
    <location>
        <begin position="296"/>
        <end position="309"/>
    </location>
</feature>
<feature type="transmembrane region" description="Helical" evidence="2">
    <location>
        <begin position="231"/>
        <end position="252"/>
    </location>
</feature>
<keyword evidence="2" id="KW-0812">Transmembrane</keyword>
<feature type="region of interest" description="Disordered" evidence="1">
    <location>
        <begin position="281"/>
        <end position="309"/>
    </location>
</feature>
<organism evidence="3 4">
    <name type="scientific">Longimicrobium terrae</name>
    <dbReference type="NCBI Taxonomy" id="1639882"/>
    <lineage>
        <taxon>Bacteria</taxon>
        <taxon>Pseudomonadati</taxon>
        <taxon>Gemmatimonadota</taxon>
        <taxon>Longimicrobiia</taxon>
        <taxon>Longimicrobiales</taxon>
        <taxon>Longimicrobiaceae</taxon>
        <taxon>Longimicrobium</taxon>
    </lineage>
</organism>
<dbReference type="EMBL" id="JACHIA010000014">
    <property type="protein sequence ID" value="MBB6072313.1"/>
    <property type="molecule type" value="Genomic_DNA"/>
</dbReference>
<keyword evidence="2" id="KW-0472">Membrane</keyword>
<keyword evidence="4" id="KW-1185">Reference proteome</keyword>
<protein>
    <recommendedName>
        <fullName evidence="5">PEGA domain-containing protein</fullName>
    </recommendedName>
</protein>
<proteinExistence type="predicted"/>
<name>A0A841H2U4_9BACT</name>
<keyword evidence="2" id="KW-1133">Transmembrane helix</keyword>